<dbReference type="Pfam" id="PF02368">
    <property type="entry name" value="Big_2"/>
    <property type="match status" value="1"/>
</dbReference>
<evidence type="ECO:0000313" key="4">
    <source>
        <dbReference type="Proteomes" id="UP000008466"/>
    </source>
</evidence>
<dbReference type="SMART" id="SM00635">
    <property type="entry name" value="BID_2"/>
    <property type="match status" value="1"/>
</dbReference>
<protein>
    <submittedName>
        <fullName evidence="3">Ig domain protein group 2 domain protein</fullName>
    </submittedName>
</protein>
<evidence type="ECO:0000256" key="1">
    <source>
        <dbReference type="SAM" id="SignalP"/>
    </source>
</evidence>
<organism evidence="3 4">
    <name type="scientific">Sphaerochaeta globosa (strain ATCC BAA-1886 / DSM 22777 / Buddy)</name>
    <name type="common">Spirochaeta sp. (strain Buddy)</name>
    <dbReference type="NCBI Taxonomy" id="158189"/>
    <lineage>
        <taxon>Bacteria</taxon>
        <taxon>Pseudomonadati</taxon>
        <taxon>Spirochaetota</taxon>
        <taxon>Spirochaetia</taxon>
        <taxon>Spirochaetales</taxon>
        <taxon>Sphaerochaetaceae</taxon>
        <taxon>Sphaerochaeta</taxon>
    </lineage>
</organism>
<evidence type="ECO:0000313" key="3">
    <source>
        <dbReference type="EMBL" id="ADY14765.1"/>
    </source>
</evidence>
<reference evidence="4" key="1">
    <citation type="submission" date="2011-02" db="EMBL/GenBank/DDBJ databases">
        <title>Complete sequence of Spirochaeta sp. Buddy.</title>
        <authorList>
            <person name="Lucas S."/>
            <person name="Copeland A."/>
            <person name="Lapidus A."/>
            <person name="Cheng J.-F."/>
            <person name="Goodwin L."/>
            <person name="Pitluck S."/>
            <person name="Zeytun A."/>
            <person name="Detter J.C."/>
            <person name="Han C."/>
            <person name="Tapia R."/>
            <person name="Land M."/>
            <person name="Hauser L."/>
            <person name="Kyrpides N."/>
            <person name="Ivanova N."/>
            <person name="Mikhailova N."/>
            <person name="Pagani I."/>
            <person name="Ritalahti K.M."/>
            <person name="Loeffler F.E."/>
            <person name="Woyke T."/>
        </authorList>
    </citation>
    <scope>NUCLEOTIDE SEQUENCE [LARGE SCALE GENOMIC DNA]</scope>
    <source>
        <strain evidence="4">ATCC BAA-1886 / DSM 22777 / Buddy</strain>
    </source>
</reference>
<dbReference type="PROSITE" id="PS51257">
    <property type="entry name" value="PROKAR_LIPOPROTEIN"/>
    <property type="match status" value="1"/>
</dbReference>
<dbReference type="HOGENOM" id="CLU_959440_0_0_12"/>
<sequence length="290" mass="31393">MKRTTPPITVACMLALGMALLIGCTDAFNPPKNVTEVTIDEVRPLMIGETFQFTATIAPADATNKRLSWASDNTAVASVDAEGLVTAVSRGSATILVTTEDQNKTDNVQISVHNGYVRVSFTNTADASDTYSFWLTSGPAQGSALDRDTIFTEYDVPSHTLRDFGSGNGSRRLASNTPMDKEYGQFIPLENNYPFESFELYVPDAVDDTCIGDALDAVRFSIHSMQDASTLAFSAGYSSLDPPPISVTFTEFGDEYVGGIISGRISDSRSTEYEVSGEFRVLRAAYAPKY</sequence>
<feature type="domain" description="BIG2" evidence="2">
    <location>
        <begin position="33"/>
        <end position="109"/>
    </location>
</feature>
<dbReference type="Proteomes" id="UP000008466">
    <property type="component" value="Chromosome"/>
</dbReference>
<feature type="chain" id="PRO_5003256557" evidence="1">
    <location>
        <begin position="28"/>
        <end position="290"/>
    </location>
</feature>
<dbReference type="KEGG" id="sbu:SpiBuddy_2958"/>
<accession>F0RZL4</accession>
<gene>
    <name evidence="3" type="ordered locus">SpiBuddy_2958</name>
</gene>
<dbReference type="STRING" id="158189.SpiBuddy_2958"/>
<dbReference type="eggNOG" id="COG5492">
    <property type="taxonomic scope" value="Bacteria"/>
</dbReference>
<dbReference type="RefSeq" id="WP_013608608.1">
    <property type="nucleotide sequence ID" value="NC_015152.1"/>
</dbReference>
<dbReference type="InterPro" id="IPR003343">
    <property type="entry name" value="Big_2"/>
</dbReference>
<evidence type="ECO:0000259" key="2">
    <source>
        <dbReference type="SMART" id="SM00635"/>
    </source>
</evidence>
<proteinExistence type="predicted"/>
<dbReference type="InterPro" id="IPR008964">
    <property type="entry name" value="Invasin/intimin_cell_adhesion"/>
</dbReference>
<dbReference type="OrthoDB" id="1521716at2"/>
<name>F0RZL4_SPHGB</name>
<keyword evidence="4" id="KW-1185">Reference proteome</keyword>
<feature type="signal peptide" evidence="1">
    <location>
        <begin position="1"/>
        <end position="27"/>
    </location>
</feature>
<keyword evidence="1" id="KW-0732">Signal</keyword>
<dbReference type="SUPFAM" id="SSF49373">
    <property type="entry name" value="Invasin/intimin cell-adhesion fragments"/>
    <property type="match status" value="1"/>
</dbReference>
<dbReference type="AlphaFoldDB" id="F0RZL4"/>
<dbReference type="Gene3D" id="2.60.40.1080">
    <property type="match status" value="1"/>
</dbReference>
<dbReference type="EMBL" id="CP002541">
    <property type="protein sequence ID" value="ADY14765.1"/>
    <property type="molecule type" value="Genomic_DNA"/>
</dbReference>